<dbReference type="PRINTS" id="PR00452">
    <property type="entry name" value="SH3DOMAIN"/>
</dbReference>
<dbReference type="InterPro" id="IPR036028">
    <property type="entry name" value="SH3-like_dom_sf"/>
</dbReference>
<dbReference type="PROSITE" id="PS51741">
    <property type="entry name" value="F_BAR"/>
    <property type="match status" value="1"/>
</dbReference>
<dbReference type="GO" id="GO:0008017">
    <property type="term" value="F:microtubule binding"/>
    <property type="evidence" value="ECO:0007669"/>
    <property type="project" value="TreeGrafter"/>
</dbReference>
<feature type="region of interest" description="Disordered" evidence="8">
    <location>
        <begin position="300"/>
        <end position="327"/>
    </location>
</feature>
<feature type="domain" description="F-BAR" evidence="10">
    <location>
        <begin position="16"/>
        <end position="273"/>
    </location>
</feature>
<dbReference type="Pfam" id="PF00611">
    <property type="entry name" value="FCH"/>
    <property type="match status" value="1"/>
</dbReference>
<evidence type="ECO:0000256" key="4">
    <source>
        <dbReference type="ARBA" id="ARBA00022553"/>
    </source>
</evidence>
<evidence type="ECO:0000256" key="2">
    <source>
        <dbReference type="ARBA" id="ARBA00022443"/>
    </source>
</evidence>
<evidence type="ECO:0000259" key="10">
    <source>
        <dbReference type="PROSITE" id="PS51741"/>
    </source>
</evidence>
<keyword evidence="4" id="KW-0597">Phosphoprotein</keyword>
<protein>
    <submittedName>
        <fullName evidence="11">SH3 domain-containing protein</fullName>
    </submittedName>
</protein>
<name>A0A2P6NYY8_9EUKA</name>
<feature type="domain" description="SH3" evidence="9">
    <location>
        <begin position="421"/>
        <end position="479"/>
    </location>
</feature>
<dbReference type="GO" id="GO:0005737">
    <property type="term" value="C:cytoplasm"/>
    <property type="evidence" value="ECO:0007669"/>
    <property type="project" value="TreeGrafter"/>
</dbReference>
<feature type="compositionally biased region" description="Polar residues" evidence="8">
    <location>
        <begin position="318"/>
        <end position="327"/>
    </location>
</feature>
<keyword evidence="5" id="KW-0206">Cytoskeleton</keyword>
<comment type="caution">
    <text evidence="11">The sequence shown here is derived from an EMBL/GenBank/DDBJ whole genome shotgun (WGS) entry which is preliminary data.</text>
</comment>
<dbReference type="SUPFAM" id="SSF103657">
    <property type="entry name" value="BAR/IMD domain-like"/>
    <property type="match status" value="1"/>
</dbReference>
<dbReference type="InterPro" id="IPR031160">
    <property type="entry name" value="F_BAR_dom"/>
</dbReference>
<evidence type="ECO:0000256" key="8">
    <source>
        <dbReference type="SAM" id="MobiDB-lite"/>
    </source>
</evidence>
<evidence type="ECO:0000256" key="1">
    <source>
        <dbReference type="ARBA" id="ARBA00004245"/>
    </source>
</evidence>
<keyword evidence="7" id="KW-0175">Coiled coil</keyword>
<dbReference type="InterPro" id="IPR027267">
    <property type="entry name" value="AH/BAR_dom_sf"/>
</dbReference>
<dbReference type="EMBL" id="MDYQ01000005">
    <property type="protein sequence ID" value="PRP89171.1"/>
    <property type="molecule type" value="Genomic_DNA"/>
</dbReference>
<evidence type="ECO:0000259" key="9">
    <source>
        <dbReference type="PROSITE" id="PS50002"/>
    </source>
</evidence>
<dbReference type="PANTHER" id="PTHR23065">
    <property type="entry name" value="PROLINE-SERINE-THREONINE PHOSPHATASE INTERACTING PROTEIN 1"/>
    <property type="match status" value="1"/>
</dbReference>
<feature type="compositionally biased region" description="Low complexity" evidence="8">
    <location>
        <begin position="300"/>
        <end position="317"/>
    </location>
</feature>
<dbReference type="Gene3D" id="2.30.30.40">
    <property type="entry name" value="SH3 Domains"/>
    <property type="match status" value="2"/>
</dbReference>
<dbReference type="OrthoDB" id="10255964at2759"/>
<dbReference type="Proteomes" id="UP000241769">
    <property type="component" value="Unassembled WGS sequence"/>
</dbReference>
<evidence type="ECO:0000256" key="3">
    <source>
        <dbReference type="ARBA" id="ARBA00022490"/>
    </source>
</evidence>
<dbReference type="FunFam" id="2.30.30.40:FF:000072">
    <property type="entry name" value="Unconventional Myosin IB"/>
    <property type="match status" value="1"/>
</dbReference>
<dbReference type="SUPFAM" id="SSF50044">
    <property type="entry name" value="SH3-domain"/>
    <property type="match status" value="2"/>
</dbReference>
<keyword evidence="12" id="KW-1185">Reference proteome</keyword>
<feature type="domain" description="SH3" evidence="9">
    <location>
        <begin position="349"/>
        <end position="408"/>
    </location>
</feature>
<comment type="subcellular location">
    <subcellularLocation>
        <location evidence="1">Cytoplasm</location>
        <location evidence="1">Cytoskeleton</location>
    </subcellularLocation>
</comment>
<dbReference type="CDD" id="cd00174">
    <property type="entry name" value="SH3"/>
    <property type="match status" value="1"/>
</dbReference>
<dbReference type="Pfam" id="PF00018">
    <property type="entry name" value="SH3_1"/>
    <property type="match status" value="2"/>
</dbReference>
<dbReference type="PROSITE" id="PS50002">
    <property type="entry name" value="SH3"/>
    <property type="match status" value="2"/>
</dbReference>
<keyword evidence="2 6" id="KW-0728">SH3 domain</keyword>
<evidence type="ECO:0000256" key="7">
    <source>
        <dbReference type="PROSITE-ProRule" id="PRU01077"/>
    </source>
</evidence>
<accession>A0A2P6NYY8</accession>
<sequence>MSSSYIGKSKFIASNMTFAELTWDSFDSVKAQTKTTTAFREDFVKTLEKLNTLSASYAKGLQALSKTKLPNTVDGVLYSTVKSAWGGILENIEQMGTVIFTFSEDVQRVVDSVNRQEKDRVKPMKSLMTQGKSLLTELKKCEVSTAKAKEKYVALKKKHEESMAEYMTAKDTQAATVVSKLGKKADTDGKAEEKADKELHKSVEVLRSCQEKVFLNDMPSILLELEKMESERIDLVRIEMGNVCEAESRAAPSIKSISDKLSNTVHNINPRTDLLGFAERICTGRQLVLATYQNVNDPLGGPSSSGSYPPPAAAGSSRNLNATASSGSLKEVHATANANVTATANASGGTKEQVVSLYAYEAAESNELSFPAHAQISVLSKDESGWWQGEYNGKIGIFPYNFVEPAGVSSTSTTPREVSTIKGGRYQALYDYTAQDEEELSFTAGETFKLESESEGWLFVTNEKGQFGRIPSTYTTEMQ</sequence>
<evidence type="ECO:0000256" key="5">
    <source>
        <dbReference type="ARBA" id="ARBA00023212"/>
    </source>
</evidence>
<gene>
    <name evidence="11" type="ORF">PROFUN_01891</name>
</gene>
<evidence type="ECO:0000313" key="11">
    <source>
        <dbReference type="EMBL" id="PRP89171.1"/>
    </source>
</evidence>
<dbReference type="InterPro" id="IPR001060">
    <property type="entry name" value="FCH_dom"/>
</dbReference>
<proteinExistence type="predicted"/>
<dbReference type="GO" id="GO:0031982">
    <property type="term" value="C:vesicle"/>
    <property type="evidence" value="ECO:0007669"/>
    <property type="project" value="TreeGrafter"/>
</dbReference>
<dbReference type="FunCoup" id="A0A2P6NYY8">
    <property type="interactions" value="9"/>
</dbReference>
<dbReference type="InParanoid" id="A0A2P6NYY8"/>
<keyword evidence="3" id="KW-0963">Cytoplasm</keyword>
<dbReference type="Gene3D" id="1.20.1270.60">
    <property type="entry name" value="Arfaptin homology (AH) domain/BAR domain"/>
    <property type="match status" value="1"/>
</dbReference>
<dbReference type="GO" id="GO:0005886">
    <property type="term" value="C:plasma membrane"/>
    <property type="evidence" value="ECO:0007669"/>
    <property type="project" value="TreeGrafter"/>
</dbReference>
<reference evidence="11 12" key="1">
    <citation type="journal article" date="2018" name="Genome Biol. Evol.">
        <title>Multiple Roots of Fruiting Body Formation in Amoebozoa.</title>
        <authorList>
            <person name="Hillmann F."/>
            <person name="Forbes G."/>
            <person name="Novohradska S."/>
            <person name="Ferling I."/>
            <person name="Riege K."/>
            <person name="Groth M."/>
            <person name="Westermann M."/>
            <person name="Marz M."/>
            <person name="Spaller T."/>
            <person name="Winckler T."/>
            <person name="Schaap P."/>
            <person name="Glockner G."/>
        </authorList>
    </citation>
    <scope>NUCLEOTIDE SEQUENCE [LARGE SCALE GENOMIC DNA]</scope>
    <source>
        <strain evidence="11 12">Jena</strain>
    </source>
</reference>
<evidence type="ECO:0000256" key="6">
    <source>
        <dbReference type="PROSITE-ProRule" id="PRU00192"/>
    </source>
</evidence>
<dbReference type="GO" id="GO:0030041">
    <property type="term" value="P:actin filament polymerization"/>
    <property type="evidence" value="ECO:0007669"/>
    <property type="project" value="TreeGrafter"/>
</dbReference>
<dbReference type="InterPro" id="IPR001452">
    <property type="entry name" value="SH3_domain"/>
</dbReference>
<dbReference type="SMART" id="SM00326">
    <property type="entry name" value="SH3"/>
    <property type="match status" value="2"/>
</dbReference>
<dbReference type="AlphaFoldDB" id="A0A2P6NYY8"/>
<dbReference type="GO" id="GO:0016050">
    <property type="term" value="P:vesicle organization"/>
    <property type="evidence" value="ECO:0007669"/>
    <property type="project" value="TreeGrafter"/>
</dbReference>
<dbReference type="STRING" id="1890364.A0A2P6NYY8"/>
<dbReference type="PANTHER" id="PTHR23065:SF7">
    <property type="entry name" value="NOSTRIN, ISOFORM H"/>
    <property type="match status" value="1"/>
</dbReference>
<evidence type="ECO:0000313" key="12">
    <source>
        <dbReference type="Proteomes" id="UP000241769"/>
    </source>
</evidence>
<organism evidence="11 12">
    <name type="scientific">Planoprotostelium fungivorum</name>
    <dbReference type="NCBI Taxonomy" id="1890364"/>
    <lineage>
        <taxon>Eukaryota</taxon>
        <taxon>Amoebozoa</taxon>
        <taxon>Evosea</taxon>
        <taxon>Variosea</taxon>
        <taxon>Cavosteliida</taxon>
        <taxon>Cavosteliaceae</taxon>
        <taxon>Planoprotostelium</taxon>
    </lineage>
</organism>